<sequence length="129" mass="14383">MSRLNADAIITLASAIPALLVASLSAWLAYLTLRYRNTSRNDIETSAIELFVAHTSTATLRPETQPFSSRTSTNSSIPYENLPQLPPVAILSDFDREPRRTRLSLPTMADQNQPTEYAKLAFPEWMKAS</sequence>
<dbReference type="AlphaFoldDB" id="A0A0N0DEW8"/>
<gene>
    <name evidence="3" type="ORF">FLAG1_05355</name>
</gene>
<keyword evidence="2" id="KW-1133">Transmembrane helix</keyword>
<evidence type="ECO:0000313" key="4">
    <source>
        <dbReference type="Proteomes" id="UP000037904"/>
    </source>
</evidence>
<accession>A0A0N0DEW8</accession>
<name>A0A0N0DEW8_FUSLA</name>
<evidence type="ECO:0000313" key="3">
    <source>
        <dbReference type="EMBL" id="KPA41765.1"/>
    </source>
</evidence>
<feature type="region of interest" description="Disordered" evidence="1">
    <location>
        <begin position="62"/>
        <end position="81"/>
    </location>
</feature>
<comment type="caution">
    <text evidence="3">The sequence shown here is derived from an EMBL/GenBank/DDBJ whole genome shotgun (WGS) entry which is preliminary data.</text>
</comment>
<protein>
    <submittedName>
        <fullName evidence="3">Uncharacterized protein</fullName>
    </submittedName>
</protein>
<evidence type="ECO:0000256" key="2">
    <source>
        <dbReference type="SAM" id="Phobius"/>
    </source>
</evidence>
<keyword evidence="4" id="KW-1185">Reference proteome</keyword>
<feature type="transmembrane region" description="Helical" evidence="2">
    <location>
        <begin position="12"/>
        <end position="33"/>
    </location>
</feature>
<reference evidence="3 4" key="1">
    <citation type="submission" date="2015-04" db="EMBL/GenBank/DDBJ databases">
        <title>The draft genome sequence of Fusarium langsethiae, a T-2/HT-2 mycotoxin producer.</title>
        <authorList>
            <person name="Lysoe E."/>
            <person name="Divon H.H."/>
            <person name="Terzi V."/>
            <person name="Orru L."/>
            <person name="Lamontanara A."/>
            <person name="Kolseth A.-K."/>
            <person name="Frandsen R.J."/>
            <person name="Nielsen K."/>
            <person name="Thrane U."/>
        </authorList>
    </citation>
    <scope>NUCLEOTIDE SEQUENCE [LARGE SCALE GENOMIC DNA]</scope>
    <source>
        <strain evidence="3 4">Fl201059</strain>
    </source>
</reference>
<proteinExistence type="predicted"/>
<feature type="compositionally biased region" description="Polar residues" evidence="1">
    <location>
        <begin position="65"/>
        <end position="78"/>
    </location>
</feature>
<keyword evidence="2" id="KW-0472">Membrane</keyword>
<organism evidence="3 4">
    <name type="scientific">Fusarium langsethiae</name>
    <dbReference type="NCBI Taxonomy" id="179993"/>
    <lineage>
        <taxon>Eukaryota</taxon>
        <taxon>Fungi</taxon>
        <taxon>Dikarya</taxon>
        <taxon>Ascomycota</taxon>
        <taxon>Pezizomycotina</taxon>
        <taxon>Sordariomycetes</taxon>
        <taxon>Hypocreomycetidae</taxon>
        <taxon>Hypocreales</taxon>
        <taxon>Nectriaceae</taxon>
        <taxon>Fusarium</taxon>
    </lineage>
</organism>
<dbReference type="EMBL" id="JXCE01000086">
    <property type="protein sequence ID" value="KPA41765.1"/>
    <property type="molecule type" value="Genomic_DNA"/>
</dbReference>
<evidence type="ECO:0000256" key="1">
    <source>
        <dbReference type="SAM" id="MobiDB-lite"/>
    </source>
</evidence>
<dbReference type="Proteomes" id="UP000037904">
    <property type="component" value="Unassembled WGS sequence"/>
</dbReference>
<keyword evidence="2" id="KW-0812">Transmembrane</keyword>